<evidence type="ECO:0000256" key="1">
    <source>
        <dbReference type="ARBA" id="ARBA00001966"/>
    </source>
</evidence>
<dbReference type="STRING" id="485915.Dret_1217"/>
<dbReference type="InterPro" id="IPR034391">
    <property type="entry name" value="AdoMet-like_SPASM_containing"/>
</dbReference>
<feature type="domain" description="Radical SAM core" evidence="7">
    <location>
        <begin position="22"/>
        <end position="154"/>
    </location>
</feature>
<sequence>MEGLSALWPKRHPELDWVQVAVTSYCDAKCAYCPHTRLRSGWRSQHIDPDLFASFLKRLKKTTLVYLQGWGEPLLHPQFWHMLAQVKAKGMLAGCTSNGNQLTTDTLHRAVDQGLDIMAFSLAGTGKHNDAIRRGTSFAHVMWAIETLQRLKVRLKSSTPKIHLAYMVLRSHLGDLEDVPSLVRESGIEHTVLSNLTLPLGAHWHRQAMLADSKQEYQRLQYWLDEIFSPPEVRAKVYTHFYTPWLPQGECSENVQRAACLSQWGEVSPCVMTQIPVQGPVRYWFQGQEQMVQRMQFGTLADEDFKTIWHKPEYKRFRKHLDLAMCSRCAKRQIDTHRASSQE</sequence>
<reference evidence="9 10" key="2">
    <citation type="journal article" date="2010" name="Stand. Genomic Sci.">
        <title>Complete genome sequence of Desulfohalobium retbaense type strain (HR(100)).</title>
        <authorList>
            <person name="Spring S."/>
            <person name="Nolan M."/>
            <person name="Lapidus A."/>
            <person name="Glavina Del Rio T."/>
            <person name="Copeland A."/>
            <person name="Tice H."/>
            <person name="Cheng J.F."/>
            <person name="Lucas S."/>
            <person name="Land M."/>
            <person name="Chen F."/>
            <person name="Bruce D."/>
            <person name="Goodwin L."/>
            <person name="Pitluck S."/>
            <person name="Ivanova N."/>
            <person name="Mavromatis K."/>
            <person name="Mikhailova N."/>
            <person name="Pati A."/>
            <person name="Chen A."/>
            <person name="Palaniappan K."/>
            <person name="Hauser L."/>
            <person name="Chang Y.J."/>
            <person name="Jeffries C.D."/>
            <person name="Munk C."/>
            <person name="Kiss H."/>
            <person name="Chain P."/>
            <person name="Han C."/>
            <person name="Brettin T."/>
            <person name="Detter J.C."/>
            <person name="Schuler E."/>
            <person name="Goker M."/>
            <person name="Rohde M."/>
            <person name="Bristow J."/>
            <person name="Eisen J.A."/>
            <person name="Markowitz V."/>
            <person name="Hugenholtz P."/>
            <person name="Kyrpides N.C."/>
            <person name="Klenk H.P."/>
        </authorList>
    </citation>
    <scope>NUCLEOTIDE SEQUENCE [LARGE SCALE GENOMIC DNA]</scope>
    <source>
        <strain evidence="9 10">DSM 5692</strain>
    </source>
</reference>
<keyword evidence="10" id="KW-1185">Reference proteome</keyword>
<dbReference type="SFLD" id="SFLDS00029">
    <property type="entry name" value="Radical_SAM"/>
    <property type="match status" value="1"/>
</dbReference>
<evidence type="ECO:0000259" key="8">
    <source>
        <dbReference type="Pfam" id="PF13186"/>
    </source>
</evidence>
<dbReference type="InterPro" id="IPR023885">
    <property type="entry name" value="4Fe4S-binding_SPASM_dom"/>
</dbReference>
<dbReference type="KEGG" id="drt:Dret_1217"/>
<organism evidence="9 10">
    <name type="scientific">Desulfohalobium retbaense (strain ATCC 49708 / DSM 5692 / JCM 16813 / HR100)</name>
    <dbReference type="NCBI Taxonomy" id="485915"/>
    <lineage>
        <taxon>Bacteria</taxon>
        <taxon>Pseudomonadati</taxon>
        <taxon>Thermodesulfobacteriota</taxon>
        <taxon>Desulfovibrionia</taxon>
        <taxon>Desulfovibrionales</taxon>
        <taxon>Desulfohalobiaceae</taxon>
        <taxon>Desulfohalobium</taxon>
    </lineage>
</organism>
<evidence type="ECO:0000256" key="2">
    <source>
        <dbReference type="ARBA" id="ARBA00022485"/>
    </source>
</evidence>
<dbReference type="SUPFAM" id="SSF102114">
    <property type="entry name" value="Radical SAM enzymes"/>
    <property type="match status" value="1"/>
</dbReference>
<keyword evidence="6" id="KW-0411">Iron-sulfur</keyword>
<dbReference type="SFLD" id="SFLDG01387">
    <property type="entry name" value="BtrN-like_SPASM_domain_contain"/>
    <property type="match status" value="1"/>
</dbReference>
<dbReference type="EMBL" id="CP001734">
    <property type="protein sequence ID" value="ACV68505.1"/>
    <property type="molecule type" value="Genomic_DNA"/>
</dbReference>
<protein>
    <submittedName>
        <fullName evidence="9">Radical SAM domain protein</fullName>
    </submittedName>
</protein>
<comment type="cofactor">
    <cofactor evidence="1">
        <name>[4Fe-4S] cluster</name>
        <dbReference type="ChEBI" id="CHEBI:49883"/>
    </cofactor>
</comment>
<dbReference type="GO" id="GO:0051536">
    <property type="term" value="F:iron-sulfur cluster binding"/>
    <property type="evidence" value="ECO:0007669"/>
    <property type="project" value="UniProtKB-KW"/>
</dbReference>
<evidence type="ECO:0000259" key="7">
    <source>
        <dbReference type="Pfam" id="PF04055"/>
    </source>
</evidence>
<dbReference type="GO" id="GO:0046872">
    <property type="term" value="F:metal ion binding"/>
    <property type="evidence" value="ECO:0007669"/>
    <property type="project" value="UniProtKB-KW"/>
</dbReference>
<dbReference type="AlphaFoldDB" id="C8X1T3"/>
<keyword evidence="3" id="KW-0949">S-adenosyl-L-methionine</keyword>
<dbReference type="PANTHER" id="PTHR11228:SF7">
    <property type="entry name" value="PQQA PEPTIDE CYCLASE"/>
    <property type="match status" value="1"/>
</dbReference>
<dbReference type="InterPro" id="IPR007197">
    <property type="entry name" value="rSAM"/>
</dbReference>
<evidence type="ECO:0000313" key="10">
    <source>
        <dbReference type="Proteomes" id="UP000001052"/>
    </source>
</evidence>
<dbReference type="Pfam" id="PF13186">
    <property type="entry name" value="SPASM"/>
    <property type="match status" value="1"/>
</dbReference>
<gene>
    <name evidence="9" type="ordered locus">Dret_1217</name>
</gene>
<evidence type="ECO:0000313" key="9">
    <source>
        <dbReference type="EMBL" id="ACV68505.1"/>
    </source>
</evidence>
<dbReference type="RefSeq" id="WP_015751652.1">
    <property type="nucleotide sequence ID" value="NC_013223.1"/>
</dbReference>
<reference evidence="10" key="1">
    <citation type="submission" date="2009-09" db="EMBL/GenBank/DDBJ databases">
        <title>The complete chromosome of Desulfohalobium retbaense DSM 5692.</title>
        <authorList>
            <consortium name="US DOE Joint Genome Institute (JGI-PGF)"/>
            <person name="Lucas S."/>
            <person name="Copeland A."/>
            <person name="Lapidus A."/>
            <person name="Glavina del Rio T."/>
            <person name="Dalin E."/>
            <person name="Tice H."/>
            <person name="Bruce D."/>
            <person name="Goodwin L."/>
            <person name="Pitluck S."/>
            <person name="Kyrpides N."/>
            <person name="Mavromatis K."/>
            <person name="Ivanova N."/>
            <person name="Mikhailova N."/>
            <person name="Munk A.C."/>
            <person name="Brettin T."/>
            <person name="Detter J.C."/>
            <person name="Han C."/>
            <person name="Tapia R."/>
            <person name="Larimer F."/>
            <person name="Land M."/>
            <person name="Hauser L."/>
            <person name="Markowitz V."/>
            <person name="Cheng J.-F."/>
            <person name="Hugenholtz P."/>
            <person name="Woyke T."/>
            <person name="Wu D."/>
            <person name="Spring S."/>
            <person name="Klenk H.-P."/>
            <person name="Eisen J.A."/>
        </authorList>
    </citation>
    <scope>NUCLEOTIDE SEQUENCE [LARGE SCALE GENOMIC DNA]</scope>
    <source>
        <strain evidence="10">DSM 5692</strain>
    </source>
</reference>
<keyword evidence="2" id="KW-0004">4Fe-4S</keyword>
<dbReference type="SFLD" id="SFLDG01067">
    <property type="entry name" value="SPASM/twitch_domain_containing"/>
    <property type="match status" value="1"/>
</dbReference>
<feature type="domain" description="4Fe4S-binding SPASM" evidence="8">
    <location>
        <begin position="251"/>
        <end position="329"/>
    </location>
</feature>
<accession>C8X1T3</accession>
<dbReference type="eggNOG" id="COG0535">
    <property type="taxonomic scope" value="Bacteria"/>
</dbReference>
<dbReference type="InterPro" id="IPR058240">
    <property type="entry name" value="rSAM_sf"/>
</dbReference>
<name>C8X1T3_DESRD</name>
<dbReference type="Pfam" id="PF04055">
    <property type="entry name" value="Radical_SAM"/>
    <property type="match status" value="1"/>
</dbReference>
<evidence type="ECO:0000256" key="3">
    <source>
        <dbReference type="ARBA" id="ARBA00022691"/>
    </source>
</evidence>
<dbReference type="HOGENOM" id="CLU_009273_1_1_7"/>
<evidence type="ECO:0000256" key="5">
    <source>
        <dbReference type="ARBA" id="ARBA00023004"/>
    </source>
</evidence>
<dbReference type="PANTHER" id="PTHR11228">
    <property type="entry name" value="RADICAL SAM DOMAIN PROTEIN"/>
    <property type="match status" value="1"/>
</dbReference>
<evidence type="ECO:0000256" key="6">
    <source>
        <dbReference type="ARBA" id="ARBA00023014"/>
    </source>
</evidence>
<keyword evidence="4" id="KW-0479">Metal-binding</keyword>
<dbReference type="Gene3D" id="3.20.20.70">
    <property type="entry name" value="Aldolase class I"/>
    <property type="match status" value="1"/>
</dbReference>
<proteinExistence type="predicted"/>
<dbReference type="InterPro" id="IPR013785">
    <property type="entry name" value="Aldolase_TIM"/>
</dbReference>
<dbReference type="CDD" id="cd01335">
    <property type="entry name" value="Radical_SAM"/>
    <property type="match status" value="1"/>
</dbReference>
<dbReference type="InterPro" id="IPR050377">
    <property type="entry name" value="Radical_SAM_PqqE_MftC-like"/>
</dbReference>
<evidence type="ECO:0000256" key="4">
    <source>
        <dbReference type="ARBA" id="ARBA00022723"/>
    </source>
</evidence>
<dbReference type="Proteomes" id="UP000001052">
    <property type="component" value="Chromosome"/>
</dbReference>
<dbReference type="GO" id="GO:0003824">
    <property type="term" value="F:catalytic activity"/>
    <property type="evidence" value="ECO:0007669"/>
    <property type="project" value="InterPro"/>
</dbReference>
<keyword evidence="5" id="KW-0408">Iron</keyword>
<dbReference type="OrthoDB" id="9772409at2"/>